<evidence type="ECO:0000313" key="11">
    <source>
        <dbReference type="Proteomes" id="UP000007494"/>
    </source>
</evidence>
<evidence type="ECO:0000256" key="5">
    <source>
        <dbReference type="ARBA" id="ARBA00022989"/>
    </source>
</evidence>
<feature type="transmembrane region" description="Helical" evidence="8">
    <location>
        <begin position="129"/>
        <end position="148"/>
    </location>
</feature>
<reference evidence="9" key="2">
    <citation type="submission" date="2011-03" db="EMBL/GenBank/DDBJ databases">
        <title>Comparative genomics and transcriptomics of Neospora caninum and Toxoplasma gondii.</title>
        <authorList>
            <person name="Reid A.J."/>
            <person name="Sohal A."/>
            <person name="Harris D."/>
            <person name="Quail M."/>
            <person name="Sanders M."/>
            <person name="Berriman M."/>
            <person name="Wastling J.M."/>
            <person name="Pain A."/>
        </authorList>
    </citation>
    <scope>NUCLEOTIDE SEQUENCE</scope>
    <source>
        <strain evidence="9">Liverpool</strain>
    </source>
</reference>
<reference evidence="11" key="3">
    <citation type="journal article" date="2012" name="PLoS Pathog.">
        <title>Comparative genomics of the apicomplexan parasites Toxoplasma gondii and Neospora caninum: Coccidia differing in host range and transmission strategy.</title>
        <authorList>
            <person name="Reid A.J."/>
            <person name="Vermont S.J."/>
            <person name="Cotton J.A."/>
            <person name="Harris D."/>
            <person name="Hill-Cawthorne G.A."/>
            <person name="Konen-Waisman S."/>
            <person name="Latham S.M."/>
            <person name="Mourier T."/>
            <person name="Norton R."/>
            <person name="Quail M.A."/>
            <person name="Sanders M."/>
            <person name="Shanmugam D."/>
            <person name="Sohal A."/>
            <person name="Wasmuth J.D."/>
            <person name="Brunk B."/>
            <person name="Grigg M.E."/>
            <person name="Howard J.C."/>
            <person name="Parkinson J."/>
            <person name="Roos D.S."/>
            <person name="Trees A.J."/>
            <person name="Berriman M."/>
            <person name="Pain A."/>
            <person name="Wastling J.M."/>
        </authorList>
    </citation>
    <scope>NUCLEOTIDE SEQUENCE [LARGE SCALE GENOMIC DNA]</scope>
    <source>
        <strain evidence="11">Liverpool</strain>
    </source>
</reference>
<evidence type="ECO:0000256" key="8">
    <source>
        <dbReference type="SAM" id="Phobius"/>
    </source>
</evidence>
<reference evidence="10" key="4">
    <citation type="journal article" date="2015" name="PLoS ONE">
        <title>Comprehensive Evaluation of Toxoplasma gondii VEG and Neospora caninum LIV Genomes with Tachyzoite Stage Transcriptome and Proteome Defines Novel Transcript Features.</title>
        <authorList>
            <person name="Ramaprasad A."/>
            <person name="Mourier T."/>
            <person name="Naeem R."/>
            <person name="Malas T.B."/>
            <person name="Moussa E."/>
            <person name="Panigrahi A."/>
            <person name="Vermont S.J."/>
            <person name="Otto T.D."/>
            <person name="Wastling J."/>
            <person name="Pain A."/>
        </authorList>
    </citation>
    <scope>NUCLEOTIDE SEQUENCE</scope>
    <source>
        <strain evidence="10">Liverpool</strain>
    </source>
</reference>
<feature type="compositionally biased region" description="Low complexity" evidence="7">
    <location>
        <begin position="321"/>
        <end position="336"/>
    </location>
</feature>
<dbReference type="InterPro" id="IPR003689">
    <property type="entry name" value="ZIP"/>
</dbReference>
<evidence type="ECO:0000256" key="6">
    <source>
        <dbReference type="ARBA" id="ARBA00023136"/>
    </source>
</evidence>
<keyword evidence="6 8" id="KW-0472">Membrane</keyword>
<feature type="transmembrane region" description="Helical" evidence="8">
    <location>
        <begin position="36"/>
        <end position="57"/>
    </location>
</feature>
<gene>
    <name evidence="10" type="ORF">BN1204_047180</name>
    <name evidence="9" type="ORF">NCLIV_047180</name>
</gene>
<feature type="compositionally biased region" description="Basic and acidic residues" evidence="7">
    <location>
        <begin position="10"/>
        <end position="20"/>
    </location>
</feature>
<dbReference type="GO" id="GO:0005576">
    <property type="term" value="C:extracellular region"/>
    <property type="evidence" value="ECO:0007669"/>
    <property type="project" value="UniProtKB-SubCell"/>
</dbReference>
<proteinExistence type="predicted"/>
<evidence type="ECO:0000313" key="9">
    <source>
        <dbReference type="EMBL" id="CBZ54286.1"/>
    </source>
</evidence>
<dbReference type="VEuPathDB" id="ToxoDB:NCLIV_047180"/>
<organism evidence="9 11">
    <name type="scientific">Neospora caninum (strain Liverpool)</name>
    <dbReference type="NCBI Taxonomy" id="572307"/>
    <lineage>
        <taxon>Eukaryota</taxon>
        <taxon>Sar</taxon>
        <taxon>Alveolata</taxon>
        <taxon>Apicomplexa</taxon>
        <taxon>Conoidasida</taxon>
        <taxon>Coccidia</taxon>
        <taxon>Eucoccidiorida</taxon>
        <taxon>Eimeriorina</taxon>
        <taxon>Sarcocystidae</taxon>
        <taxon>Neospora</taxon>
    </lineage>
</organism>
<dbReference type="Proteomes" id="UP000007494">
    <property type="component" value="Chromosome X"/>
</dbReference>
<evidence type="ECO:0000256" key="1">
    <source>
        <dbReference type="ARBA" id="ARBA00004141"/>
    </source>
</evidence>
<feature type="region of interest" description="Disordered" evidence="7">
    <location>
        <begin position="321"/>
        <end position="358"/>
    </location>
</feature>
<evidence type="ECO:0000256" key="4">
    <source>
        <dbReference type="ARBA" id="ARBA00022692"/>
    </source>
</evidence>
<dbReference type="PANTHER" id="PTHR11040">
    <property type="entry name" value="ZINC/IRON TRANSPORTER"/>
    <property type="match status" value="1"/>
</dbReference>
<feature type="transmembrane region" description="Helical" evidence="8">
    <location>
        <begin position="603"/>
        <end position="626"/>
    </location>
</feature>
<dbReference type="GO" id="GO:0005385">
    <property type="term" value="F:zinc ion transmembrane transporter activity"/>
    <property type="evidence" value="ECO:0007669"/>
    <property type="project" value="TreeGrafter"/>
</dbReference>
<keyword evidence="11" id="KW-1185">Reference proteome</keyword>
<feature type="transmembrane region" description="Helical" evidence="8">
    <location>
        <begin position="547"/>
        <end position="567"/>
    </location>
</feature>
<dbReference type="InParanoid" id="F0VM08"/>
<dbReference type="OrthoDB" id="448280at2759"/>
<dbReference type="PANTHER" id="PTHR11040:SF140">
    <property type="entry name" value="ZRT (ZRT), IRT- (IRT-) LIKE PROTEIN TRANSPORTER"/>
    <property type="match status" value="1"/>
</dbReference>
<dbReference type="InterPro" id="IPR033113">
    <property type="entry name" value="PLA2_histidine"/>
</dbReference>
<feature type="transmembrane region" description="Helical" evidence="8">
    <location>
        <begin position="632"/>
        <end position="649"/>
    </location>
</feature>
<feature type="compositionally biased region" description="Low complexity" evidence="7">
    <location>
        <begin position="248"/>
        <end position="259"/>
    </location>
</feature>
<evidence type="ECO:0000256" key="2">
    <source>
        <dbReference type="ARBA" id="ARBA00004613"/>
    </source>
</evidence>
<reference evidence="9" key="1">
    <citation type="submission" date="2011-02" db="EMBL/GenBank/DDBJ databases">
        <authorList>
            <person name="Aslett M."/>
        </authorList>
    </citation>
    <scope>NUCLEOTIDE SEQUENCE</scope>
    <source>
        <strain evidence="9">Liverpool</strain>
    </source>
</reference>
<feature type="region of interest" description="Disordered" evidence="7">
    <location>
        <begin position="1"/>
        <end position="21"/>
    </location>
</feature>
<dbReference type="eggNOG" id="ENOG502SXMD">
    <property type="taxonomic scope" value="Eukaryota"/>
</dbReference>
<feature type="compositionally biased region" description="Basic and acidic residues" evidence="7">
    <location>
        <begin position="338"/>
        <end position="358"/>
    </location>
</feature>
<feature type="region of interest" description="Disordered" evidence="7">
    <location>
        <begin position="696"/>
        <end position="717"/>
    </location>
</feature>
<feature type="compositionally biased region" description="Polar residues" evidence="7">
    <location>
        <begin position="273"/>
        <end position="282"/>
    </location>
</feature>
<feature type="compositionally biased region" description="Basic and acidic residues" evidence="7">
    <location>
        <begin position="696"/>
        <end position="711"/>
    </location>
</feature>
<dbReference type="GeneID" id="13442217"/>
<dbReference type="RefSeq" id="XP_003884317.1">
    <property type="nucleotide sequence ID" value="XM_003884268.1"/>
</dbReference>
<evidence type="ECO:0000313" key="10">
    <source>
        <dbReference type="EMBL" id="CEL68992.1"/>
    </source>
</evidence>
<dbReference type="OMA" id="SHPYNIA"/>
<feature type="region of interest" description="Disordered" evidence="7">
    <location>
        <begin position="248"/>
        <end position="301"/>
    </location>
</feature>
<evidence type="ECO:0000256" key="7">
    <source>
        <dbReference type="SAM" id="MobiDB-lite"/>
    </source>
</evidence>
<feature type="transmembrane region" description="Helical" evidence="8">
    <location>
        <begin position="573"/>
        <end position="596"/>
    </location>
</feature>
<dbReference type="GO" id="GO:0016020">
    <property type="term" value="C:membrane"/>
    <property type="evidence" value="ECO:0007669"/>
    <property type="project" value="UniProtKB-SubCell"/>
</dbReference>
<dbReference type="EMBL" id="FR823391">
    <property type="protein sequence ID" value="CBZ54286.1"/>
    <property type="molecule type" value="Genomic_DNA"/>
</dbReference>
<feature type="transmembrane region" description="Helical" evidence="8">
    <location>
        <begin position="669"/>
        <end position="689"/>
    </location>
</feature>
<feature type="transmembrane region" description="Helical" evidence="8">
    <location>
        <begin position="78"/>
        <end position="100"/>
    </location>
</feature>
<comment type="subcellular location">
    <subcellularLocation>
        <location evidence="1">Membrane</location>
        <topology evidence="1">Multi-pass membrane protein</topology>
    </subcellularLocation>
    <subcellularLocation>
        <location evidence="2">Secreted</location>
    </subcellularLocation>
</comment>
<name>F0VM08_NEOCL</name>
<dbReference type="PROSITE" id="PS00118">
    <property type="entry name" value="PA2_HIS"/>
    <property type="match status" value="1"/>
</dbReference>
<keyword evidence="5 8" id="KW-1133">Transmembrane helix</keyword>
<dbReference type="Pfam" id="PF02535">
    <property type="entry name" value="Zip"/>
    <property type="match status" value="2"/>
</dbReference>
<accession>F0VM08</accession>
<keyword evidence="4 8" id="KW-0812">Transmembrane</keyword>
<protein>
    <submittedName>
        <fullName evidence="10">ZIP Zinc transporter domain-containing protei n</fullName>
    </submittedName>
</protein>
<keyword evidence="3" id="KW-0964">Secreted</keyword>
<dbReference type="EMBL" id="LN714485">
    <property type="protein sequence ID" value="CEL68992.1"/>
    <property type="molecule type" value="Genomic_DNA"/>
</dbReference>
<sequence length="717" mass="74293">MTPGWMGTESVHDHHDHQAEDHDDGNEFLPLWAAKVLSAILMIAVSALCCLIPVYIARQARKHSRKGREGSRLRVFQALLSIINCFAAGAFLGLALIHVLPEAVSQLNARGFLLVLEGGSSHHSHPYNIAYLLAAVGFTAMLGVETLLGGGHSHCHHDSSLSLGSPTTRPPGAFVVAVPDSALGGHSPVPSPRSLPHSSHQHAQHHVLCTTANYCPDCDDCLEAITTVNGMSGERELPAGGSVELSLAMPSAPASTPPSVDDLTIVSPGKENGASSGTQTHVNDGCKAASKTRGTPEADGAATHGEICGVAFAKAFEAPDVAASRSDSPSPVSPSSARKRESCSSQRERSRSGEPEGRKPLECCGEKTGCRGSRRAADEGHCVHAGGCCGANGEGATRCCHGHSHCPDSASRIHSGSIGVNVQGGDNLGGRQPDRLCSDGSACESLERRGSNLSNPLASGFPSQAEESNCFYKPVDDLIPPSQAPSSGGPGPYPGDKCGRFARGKAGPGALLHRHEEVGRSAGANALGKRKIQRLQMCCASIDSAKISLAVALGVHAIFEGIILGTTQSSQNVWIATLAILGHKGAEAVAVASAVLKMNMSTVPFVVMLAAFILASPLGILVGVFAATGGTAVSGVFNALAVGAILYATNEMLSEFSGSCSCGKRVVKLLAFIVGLGVLFGLDLIHTPFCGHNHSDHGHGAHEAHSHEMHDHSRHHG</sequence>
<dbReference type="AlphaFoldDB" id="F0VM08"/>
<evidence type="ECO:0000256" key="3">
    <source>
        <dbReference type="ARBA" id="ARBA00022525"/>
    </source>
</evidence>